<dbReference type="EMBL" id="JADDUC010000147">
    <property type="protein sequence ID" value="KAG0117192.1"/>
    <property type="molecule type" value="Genomic_DNA"/>
</dbReference>
<reference evidence="15 16" key="2">
    <citation type="journal article" date="2021" name="J. Hered.">
        <title>Feather Gene Expression Elucidates the Developmental Basis of Plumage Iridescence in African Starlings.</title>
        <authorList>
            <person name="Rubenstein D.R."/>
            <person name="Corvelo A."/>
            <person name="MacManes M.D."/>
            <person name="Maia R."/>
            <person name="Narzisi G."/>
            <person name="Rousaki A."/>
            <person name="Vandenabeele P."/>
            <person name="Shawkey M.D."/>
            <person name="Solomon J."/>
        </authorList>
    </citation>
    <scope>NUCLEOTIDE SEQUENCE [LARGE SCALE GENOMIC DNA]</scope>
    <source>
        <strain evidence="15">SS15</strain>
    </source>
</reference>
<comment type="similarity">
    <text evidence="1">Belongs to the Nudix hydrolase family. NudF subfamily.</text>
</comment>
<reference evidence="15" key="3">
    <citation type="submission" date="2022-01" db="EMBL/GenBank/DDBJ databases">
        <authorList>
            <person name="Rubenstein D.R."/>
        </authorList>
    </citation>
    <scope>NUCLEOTIDE SEQUENCE</scope>
    <source>
        <strain evidence="15">SS15</strain>
        <tissue evidence="15">Liver</tissue>
    </source>
</reference>
<feature type="domain" description="Nudix hydrolase" evidence="13">
    <location>
        <begin position="172"/>
        <end position="328"/>
    </location>
</feature>
<evidence type="ECO:0000256" key="11">
    <source>
        <dbReference type="SAM" id="MobiDB-lite"/>
    </source>
</evidence>
<evidence type="ECO:0000256" key="7">
    <source>
        <dbReference type="ARBA" id="ARBA00056962"/>
    </source>
</evidence>
<evidence type="ECO:0000313" key="15">
    <source>
        <dbReference type="EMBL" id="KAI1238607.1"/>
    </source>
</evidence>
<dbReference type="AlphaFoldDB" id="A0A835NKF2"/>
<feature type="chain" id="PRO_5032368754" description="ADP-ribose pyrophosphatase, mitochondrial" evidence="12">
    <location>
        <begin position="25"/>
        <end position="400"/>
    </location>
</feature>
<dbReference type="GO" id="GO:0005739">
    <property type="term" value="C:mitochondrion"/>
    <property type="evidence" value="ECO:0007669"/>
    <property type="project" value="TreeGrafter"/>
</dbReference>
<comment type="caution">
    <text evidence="14">The sequence shown here is derived from an EMBL/GenBank/DDBJ whole genome shotgun (WGS) entry which is preliminary data.</text>
</comment>
<dbReference type="InterPro" id="IPR000086">
    <property type="entry name" value="NUDIX_hydrolase_dom"/>
</dbReference>
<gene>
    <name evidence="15" type="ORF">IHE44_0013344</name>
    <name evidence="14" type="ORF">IHE44_002989</name>
</gene>
<dbReference type="SUPFAM" id="SSF55811">
    <property type="entry name" value="Nudix"/>
    <property type="match status" value="1"/>
</dbReference>
<accession>A0A835NKF2</accession>
<dbReference type="GO" id="GO:0047631">
    <property type="term" value="F:ADP-ribose diphosphatase activity"/>
    <property type="evidence" value="ECO:0007669"/>
    <property type="project" value="UniProtKB-EC"/>
</dbReference>
<feature type="region of interest" description="Disordered" evidence="11">
    <location>
        <begin position="136"/>
        <end position="158"/>
    </location>
</feature>
<dbReference type="EC" id="3.6.1.13" evidence="2"/>
<evidence type="ECO:0000313" key="14">
    <source>
        <dbReference type="EMBL" id="KAG0117192.1"/>
    </source>
</evidence>
<dbReference type="FunFam" id="3.90.79.10:FF:000021">
    <property type="entry name" value="ADP-ribose pyrophosphatase, mitochondrial isoform X1"/>
    <property type="match status" value="1"/>
</dbReference>
<dbReference type="CDD" id="cd03670">
    <property type="entry name" value="NUDIX_ADPRase_Nudt9"/>
    <property type="match status" value="1"/>
</dbReference>
<dbReference type="InterPro" id="IPR015797">
    <property type="entry name" value="NUDIX_hydrolase-like_dom_sf"/>
</dbReference>
<keyword evidence="12" id="KW-0732">Signal</keyword>
<dbReference type="PROSITE" id="PS51462">
    <property type="entry name" value="NUDIX"/>
    <property type="match status" value="1"/>
</dbReference>
<dbReference type="InterPro" id="IPR039989">
    <property type="entry name" value="NUDT9"/>
</dbReference>
<feature type="signal peptide" evidence="12">
    <location>
        <begin position="1"/>
        <end position="24"/>
    </location>
</feature>
<sequence length="400" mass="44882">MPLPAGALPRAVAVLSFSVLLGAAQRRPALSNLSASYWSRPHPVNMLNSYNVKFQHSKALTSPYPGSHIERSQVPEDKVGWLTEWKDYNPVEYTAKSVLARPSWADPQINHEGFSPKFNERDGEVERKSLNGLYVVENGRPRNPAGRTGLTGRGLLGRWGPNHAADPVVTRWKRDGSGNKVAHPVSGKNILQFVAIKRRDCGEWAIPGGMVDPGEKITATLKREFQEEALNSLQKSPEEKAKLEKQLQKLFSQDHFVVYRGYVDDPRNTDNAWMETEAVNYHDETGETMDNLPLEAGDDAGVVKWVDISEKLELYASHSYFIKLVTEKRGAHWSEDLGSECHEVLIKLVKLPVHRIHIHVVIFLKVMQEQLNWVVTSHKALVILKLLGDFVLLPRGTGQG</sequence>
<keyword evidence="16" id="KW-1185">Reference proteome</keyword>
<dbReference type="Proteomes" id="UP000618051">
    <property type="component" value="Unassembled WGS sequence"/>
</dbReference>
<comment type="catalytic activity">
    <reaction evidence="6">
        <text>ADP-D-ribose + H2O = D-ribose 5-phosphate + AMP + 2 H(+)</text>
        <dbReference type="Rhea" id="RHEA:10412"/>
        <dbReference type="ChEBI" id="CHEBI:15377"/>
        <dbReference type="ChEBI" id="CHEBI:15378"/>
        <dbReference type="ChEBI" id="CHEBI:57967"/>
        <dbReference type="ChEBI" id="CHEBI:78346"/>
        <dbReference type="ChEBI" id="CHEBI:456215"/>
        <dbReference type="EC" id="3.6.1.13"/>
    </reaction>
</comment>
<dbReference type="Pfam" id="PF00293">
    <property type="entry name" value="NUDIX"/>
    <property type="match status" value="1"/>
</dbReference>
<evidence type="ECO:0000256" key="5">
    <source>
        <dbReference type="ARBA" id="ARBA00033056"/>
    </source>
</evidence>
<dbReference type="OrthoDB" id="9972248at2759"/>
<dbReference type="EMBL" id="JADDUC020000006">
    <property type="protein sequence ID" value="KAI1238607.1"/>
    <property type="molecule type" value="Genomic_DNA"/>
</dbReference>
<dbReference type="Gene3D" id="3.90.79.10">
    <property type="entry name" value="Nucleoside Triphosphate Pyrophosphohydrolase"/>
    <property type="match status" value="1"/>
</dbReference>
<evidence type="ECO:0000256" key="9">
    <source>
        <dbReference type="ARBA" id="ARBA00070304"/>
    </source>
</evidence>
<evidence type="ECO:0000256" key="8">
    <source>
        <dbReference type="ARBA" id="ARBA00064968"/>
    </source>
</evidence>
<comment type="function">
    <text evidence="7">Hydrolyzes ADP-ribose (ADPR) to AMP and ribose 5'-phosphate.</text>
</comment>
<evidence type="ECO:0000256" key="2">
    <source>
        <dbReference type="ARBA" id="ARBA00012453"/>
    </source>
</evidence>
<evidence type="ECO:0000256" key="4">
    <source>
        <dbReference type="ARBA" id="ARBA00030308"/>
    </source>
</evidence>
<evidence type="ECO:0000313" key="16">
    <source>
        <dbReference type="Proteomes" id="UP000618051"/>
    </source>
</evidence>
<organism evidence="14">
    <name type="scientific">Lamprotornis superbus</name>
    <dbReference type="NCBI Taxonomy" id="245042"/>
    <lineage>
        <taxon>Eukaryota</taxon>
        <taxon>Metazoa</taxon>
        <taxon>Chordata</taxon>
        <taxon>Craniata</taxon>
        <taxon>Vertebrata</taxon>
        <taxon>Euteleostomi</taxon>
        <taxon>Archelosauria</taxon>
        <taxon>Archosauria</taxon>
        <taxon>Dinosauria</taxon>
        <taxon>Saurischia</taxon>
        <taxon>Theropoda</taxon>
        <taxon>Coelurosauria</taxon>
        <taxon>Aves</taxon>
        <taxon>Neognathae</taxon>
        <taxon>Neoaves</taxon>
        <taxon>Telluraves</taxon>
        <taxon>Australaves</taxon>
        <taxon>Passeriformes</taxon>
        <taxon>Sturnidae</taxon>
        <taxon>Lamprotornis</taxon>
    </lineage>
</organism>
<reference evidence="14" key="1">
    <citation type="submission" date="2020-10" db="EMBL/GenBank/DDBJ databases">
        <title>Feather gene expression reveals the developmental basis of iridescence in African starlings.</title>
        <authorList>
            <person name="Rubenstein D.R."/>
        </authorList>
    </citation>
    <scope>NUCLEOTIDE SEQUENCE</scope>
    <source>
        <strain evidence="14">SS15</strain>
        <tissue evidence="14">Liver</tissue>
    </source>
</reference>
<evidence type="ECO:0000259" key="13">
    <source>
        <dbReference type="PROSITE" id="PS51462"/>
    </source>
</evidence>
<comment type="subunit">
    <text evidence="8">Monomer. Interacts with GLOD4.</text>
</comment>
<dbReference type="Pfam" id="PF25969">
    <property type="entry name" value="NUDT9_N"/>
    <property type="match status" value="1"/>
</dbReference>
<dbReference type="PANTHER" id="PTHR13030">
    <property type="entry name" value="NUDIX HYDROLASE"/>
    <property type="match status" value="1"/>
</dbReference>
<evidence type="ECO:0000256" key="3">
    <source>
        <dbReference type="ARBA" id="ARBA00030162"/>
    </source>
</evidence>
<protein>
    <recommendedName>
        <fullName evidence="9">ADP-ribose pyrophosphatase, mitochondrial</fullName>
        <ecNumber evidence="2">3.6.1.13</ecNumber>
    </recommendedName>
    <alternativeName>
        <fullName evidence="3">ADP-ribose diphosphatase</fullName>
    </alternativeName>
    <alternativeName>
        <fullName evidence="5">ADP-ribose phosphohydrolase</fullName>
    </alternativeName>
    <alternativeName>
        <fullName evidence="4">Adenosine diphosphoribose pyrophosphatase</fullName>
    </alternativeName>
    <alternativeName>
        <fullName evidence="10">Nucleoside diphosphate-linked moiety X motif 9</fullName>
    </alternativeName>
</protein>
<name>A0A835NKF2_9PASS</name>
<evidence type="ECO:0000256" key="6">
    <source>
        <dbReference type="ARBA" id="ARBA00049546"/>
    </source>
</evidence>
<evidence type="ECO:0000256" key="10">
    <source>
        <dbReference type="ARBA" id="ARBA00079599"/>
    </source>
</evidence>
<evidence type="ECO:0000256" key="12">
    <source>
        <dbReference type="SAM" id="SignalP"/>
    </source>
</evidence>
<evidence type="ECO:0000256" key="1">
    <source>
        <dbReference type="ARBA" id="ARBA00007482"/>
    </source>
</evidence>
<proteinExistence type="inferred from homology"/>
<dbReference type="PANTHER" id="PTHR13030:SF8">
    <property type="entry name" value="ADP-RIBOSE PYROPHOSPHATASE, MITOCHONDRIAL"/>
    <property type="match status" value="1"/>
</dbReference>